<evidence type="ECO:0000313" key="1">
    <source>
        <dbReference type="EMBL" id="KAK0588188.1"/>
    </source>
</evidence>
<proteinExistence type="predicted"/>
<dbReference type="AlphaFoldDB" id="A0AA39SB52"/>
<evidence type="ECO:0000313" key="2">
    <source>
        <dbReference type="Proteomes" id="UP001168877"/>
    </source>
</evidence>
<reference evidence="1" key="1">
    <citation type="journal article" date="2022" name="Plant J.">
        <title>Strategies of tolerance reflected in two North American maple genomes.</title>
        <authorList>
            <person name="McEvoy S.L."/>
            <person name="Sezen U.U."/>
            <person name="Trouern-Trend A."/>
            <person name="McMahon S.M."/>
            <person name="Schaberg P.G."/>
            <person name="Yang J."/>
            <person name="Wegrzyn J.L."/>
            <person name="Swenson N.G."/>
        </authorList>
    </citation>
    <scope>NUCLEOTIDE SEQUENCE</scope>
    <source>
        <strain evidence="1">NS2018</strain>
    </source>
</reference>
<dbReference type="EMBL" id="JAUESC010000382">
    <property type="protein sequence ID" value="KAK0588188.1"/>
    <property type="molecule type" value="Genomic_DNA"/>
</dbReference>
<comment type="caution">
    <text evidence="1">The sequence shown here is derived from an EMBL/GenBank/DDBJ whole genome shotgun (WGS) entry which is preliminary data.</text>
</comment>
<dbReference type="Proteomes" id="UP001168877">
    <property type="component" value="Unassembled WGS sequence"/>
</dbReference>
<accession>A0AA39SB52</accession>
<protein>
    <submittedName>
        <fullName evidence="1">Uncharacterized protein</fullName>
    </submittedName>
</protein>
<sequence length="121" mass="14023">MDNACGGSATSETNTEVYKFLILVRLNNGFYGQHAYDEESEAIHELAMQTANLSRQVEIMMRQVKGVVCSQCGNHGHEIWSCPFIREFLEPYNPEPMSKPYEDFYNPWSSYKPYNNCYNMD</sequence>
<keyword evidence="2" id="KW-1185">Reference proteome</keyword>
<name>A0AA39SB52_ACESA</name>
<organism evidence="1 2">
    <name type="scientific">Acer saccharum</name>
    <name type="common">Sugar maple</name>
    <dbReference type="NCBI Taxonomy" id="4024"/>
    <lineage>
        <taxon>Eukaryota</taxon>
        <taxon>Viridiplantae</taxon>
        <taxon>Streptophyta</taxon>
        <taxon>Embryophyta</taxon>
        <taxon>Tracheophyta</taxon>
        <taxon>Spermatophyta</taxon>
        <taxon>Magnoliopsida</taxon>
        <taxon>eudicotyledons</taxon>
        <taxon>Gunneridae</taxon>
        <taxon>Pentapetalae</taxon>
        <taxon>rosids</taxon>
        <taxon>malvids</taxon>
        <taxon>Sapindales</taxon>
        <taxon>Sapindaceae</taxon>
        <taxon>Hippocastanoideae</taxon>
        <taxon>Acereae</taxon>
        <taxon>Acer</taxon>
    </lineage>
</organism>
<gene>
    <name evidence="1" type="ORF">LWI29_035616</name>
</gene>
<reference evidence="1" key="2">
    <citation type="submission" date="2023-06" db="EMBL/GenBank/DDBJ databases">
        <authorList>
            <person name="Swenson N.G."/>
            <person name="Wegrzyn J.L."/>
            <person name="Mcevoy S.L."/>
        </authorList>
    </citation>
    <scope>NUCLEOTIDE SEQUENCE</scope>
    <source>
        <strain evidence="1">NS2018</strain>
        <tissue evidence="1">Leaf</tissue>
    </source>
</reference>